<evidence type="ECO:0000256" key="8">
    <source>
        <dbReference type="ARBA" id="ARBA00023242"/>
    </source>
</evidence>
<organism evidence="12 13">
    <name type="scientific">Komagataella pastoris</name>
    <name type="common">Yeast</name>
    <name type="synonym">Pichia pastoris</name>
    <dbReference type="NCBI Taxonomy" id="4922"/>
    <lineage>
        <taxon>Eukaryota</taxon>
        <taxon>Fungi</taxon>
        <taxon>Dikarya</taxon>
        <taxon>Ascomycota</taxon>
        <taxon>Saccharomycotina</taxon>
        <taxon>Pichiomycetes</taxon>
        <taxon>Pichiales</taxon>
        <taxon>Pichiaceae</taxon>
        <taxon>Komagataella</taxon>
    </lineage>
</organism>
<feature type="domain" description="SAM-dependent methyltransferase TRM5/TYW2-type" evidence="11">
    <location>
        <begin position="159"/>
        <end position="470"/>
    </location>
</feature>
<comment type="function">
    <text evidence="10">Specifically methylates the N1 position of guanosine-37 in various cytoplasmic and mitochondrial tRNAs. Methylation is not dependent on the nature of the nucleoside 5' of the target nucleoside. This is the first step in the biosynthesis of wybutosine (yW), a modified base adjacent to the anticodon of tRNAs and required for accurate decoding.</text>
</comment>
<dbReference type="AlphaFoldDB" id="A0A1B2JGL3"/>
<comment type="similarity">
    <text evidence="10">Belongs to the TRM5 / TYW2 family.</text>
</comment>
<sequence>MFKRTFSKAKISETVMNINKPISSNLDPPIDRNMKVLDRSFFSKKFPVVGVYFPDPKKIGLFLSKCRQDALRVPNVPFIVQINEEKDNQEGKLVLLNESIQSLSQINSNLASSTLEFIEANKGVLREHQLTLDYDFWKSEEILKAILPDNLEEEVPSGFTRTGHIAHVNLKEEYKPYSGIIGQVIMDKNPSITTVVDKVDSIETTFRTFKMKVIAGEPNFMVEQRESDCLFTFDFSKVYWNSRLHTEHKRLVDLFKPHTAICDVMAGVGPFAVPSGKKECFVFANDLNPESFKYLDINVSKNKVDKFVKVFNTDGRDFIIQAQTDLFNYSNTHKCLTLHSKKKQRISKNTTPQIKVPIPTFFSHYIMNLPDSAIDFVDAYVGLFTKAFPQLSIDEVKGLPNYLLPTINVHHFEKFSPSEEPTEEDLHHRIHEKIKKLISFDISFDKLHFHMVRKVSPTKPMFCISFQLPEEVAFSKPN</sequence>
<name>A0A1B2JGL3_PICPA</name>
<dbReference type="OrthoDB" id="408788at2759"/>
<evidence type="ECO:0000256" key="1">
    <source>
        <dbReference type="ARBA" id="ARBA00009775"/>
    </source>
</evidence>
<evidence type="ECO:0000256" key="2">
    <source>
        <dbReference type="ARBA" id="ARBA00022490"/>
    </source>
</evidence>
<dbReference type="Pfam" id="PF02475">
    <property type="entry name" value="TRM5-TYW2_MTfase"/>
    <property type="match status" value="1"/>
</dbReference>
<accession>A0A1B2JGL3</accession>
<dbReference type="GO" id="GO:0005634">
    <property type="term" value="C:nucleus"/>
    <property type="evidence" value="ECO:0007669"/>
    <property type="project" value="UniProtKB-SubCell"/>
</dbReference>
<dbReference type="InterPro" id="IPR029063">
    <property type="entry name" value="SAM-dependent_MTases_sf"/>
</dbReference>
<dbReference type="GO" id="GO:0005759">
    <property type="term" value="C:mitochondrial matrix"/>
    <property type="evidence" value="ECO:0007669"/>
    <property type="project" value="UniProtKB-SubCell"/>
</dbReference>
<keyword evidence="3 10" id="KW-0489">Methyltransferase</keyword>
<evidence type="ECO:0000256" key="7">
    <source>
        <dbReference type="ARBA" id="ARBA00023128"/>
    </source>
</evidence>
<gene>
    <name evidence="10 12" type="primary">TRM5</name>
    <name evidence="12" type="ORF">ATY40_BA7503917</name>
</gene>
<dbReference type="InterPro" id="IPR030382">
    <property type="entry name" value="MeTrfase_TRM5/TYW2"/>
</dbReference>
<evidence type="ECO:0000256" key="4">
    <source>
        <dbReference type="ARBA" id="ARBA00022679"/>
    </source>
</evidence>
<evidence type="ECO:0000259" key="11">
    <source>
        <dbReference type="PROSITE" id="PS51684"/>
    </source>
</evidence>
<keyword evidence="8 10" id="KW-0539">Nucleus</keyword>
<dbReference type="Proteomes" id="UP000094565">
    <property type="component" value="Chromosome 3"/>
</dbReference>
<feature type="binding site" evidence="10">
    <location>
        <begin position="286"/>
        <end position="287"/>
    </location>
    <ligand>
        <name>S-adenosyl-L-methionine</name>
        <dbReference type="ChEBI" id="CHEBI:59789"/>
    </ligand>
</feature>
<keyword evidence="2 10" id="KW-0963">Cytoplasm</keyword>
<keyword evidence="7 10" id="KW-0496">Mitochondrion</keyword>
<feature type="binding site" evidence="10">
    <location>
        <position position="248"/>
    </location>
    <ligand>
        <name>S-adenosyl-L-methionine</name>
        <dbReference type="ChEBI" id="CHEBI:59789"/>
    </ligand>
</feature>
<evidence type="ECO:0000256" key="3">
    <source>
        <dbReference type="ARBA" id="ARBA00022603"/>
    </source>
</evidence>
<dbReference type="Pfam" id="PF25133">
    <property type="entry name" value="TYW2_N_2"/>
    <property type="match status" value="1"/>
</dbReference>
<dbReference type="GO" id="GO:0002939">
    <property type="term" value="P:tRNA N1-guanine methylation"/>
    <property type="evidence" value="ECO:0007669"/>
    <property type="project" value="TreeGrafter"/>
</dbReference>
<dbReference type="PANTHER" id="PTHR23245:SF36">
    <property type="entry name" value="TRNA (GUANINE(37)-N1)-METHYLTRANSFERASE"/>
    <property type="match status" value="1"/>
</dbReference>
<dbReference type="EC" id="2.1.1.228" evidence="10"/>
<keyword evidence="6 10" id="KW-0819">tRNA processing</keyword>
<feature type="binding site" evidence="10">
    <location>
        <begin position="314"/>
        <end position="315"/>
    </location>
    <ligand>
        <name>S-adenosyl-L-methionine</name>
        <dbReference type="ChEBI" id="CHEBI:59789"/>
    </ligand>
</feature>
<evidence type="ECO:0000256" key="9">
    <source>
        <dbReference type="ARBA" id="ARBA00047783"/>
    </source>
</evidence>
<evidence type="ECO:0000256" key="5">
    <source>
        <dbReference type="ARBA" id="ARBA00022691"/>
    </source>
</evidence>
<evidence type="ECO:0000256" key="6">
    <source>
        <dbReference type="ARBA" id="ARBA00022694"/>
    </source>
</evidence>
<reference evidence="12 13" key="1">
    <citation type="submission" date="2016-02" db="EMBL/GenBank/DDBJ databases">
        <title>Comparative genomic and transcriptomic foundation for Pichia pastoris.</title>
        <authorList>
            <person name="Love K.R."/>
            <person name="Shah K.A."/>
            <person name="Whittaker C.A."/>
            <person name="Wu J."/>
            <person name="Bartlett M.C."/>
            <person name="Ma D."/>
            <person name="Leeson R.L."/>
            <person name="Priest M."/>
            <person name="Young S.K."/>
            <person name="Love J.C."/>
        </authorList>
    </citation>
    <scope>NUCLEOTIDE SEQUENCE [LARGE SCALE GENOMIC DNA]</scope>
    <source>
        <strain evidence="12 13">ATCC 28485</strain>
    </source>
</reference>
<evidence type="ECO:0000313" key="13">
    <source>
        <dbReference type="Proteomes" id="UP000094565"/>
    </source>
</evidence>
<dbReference type="SUPFAM" id="SSF53335">
    <property type="entry name" value="S-adenosyl-L-methionine-dependent methyltransferases"/>
    <property type="match status" value="1"/>
</dbReference>
<dbReference type="PROSITE" id="PS51684">
    <property type="entry name" value="SAM_MT_TRM5_TYW2"/>
    <property type="match status" value="1"/>
</dbReference>
<dbReference type="InterPro" id="IPR025792">
    <property type="entry name" value="tRNA_Gua_MeTrfase_euk"/>
</dbReference>
<dbReference type="InterPro" id="IPR056743">
    <property type="entry name" value="TRM5-TYW2-like_MTfase"/>
</dbReference>
<comment type="catalytic activity">
    <reaction evidence="9 10">
        <text>guanosine(37) in tRNA + S-adenosyl-L-methionine = N(1)-methylguanosine(37) in tRNA + S-adenosyl-L-homocysteine + H(+)</text>
        <dbReference type="Rhea" id="RHEA:36899"/>
        <dbReference type="Rhea" id="RHEA-COMP:10145"/>
        <dbReference type="Rhea" id="RHEA-COMP:10147"/>
        <dbReference type="ChEBI" id="CHEBI:15378"/>
        <dbReference type="ChEBI" id="CHEBI:57856"/>
        <dbReference type="ChEBI" id="CHEBI:59789"/>
        <dbReference type="ChEBI" id="CHEBI:73542"/>
        <dbReference type="ChEBI" id="CHEBI:74269"/>
        <dbReference type="EC" id="2.1.1.228"/>
    </reaction>
</comment>
<dbReference type="FunFam" id="3.30.300.110:FF:000001">
    <property type="entry name" value="tRNA (guanine(37)-N1)-methyltransferase"/>
    <property type="match status" value="1"/>
</dbReference>
<evidence type="ECO:0000313" key="12">
    <source>
        <dbReference type="EMBL" id="ANZ76985.1"/>
    </source>
</evidence>
<comment type="similarity">
    <text evidence="1">Belongs to the class I-like SAM-binding methyltransferase superfamily. TRM5/TYW2 family.</text>
</comment>
<dbReference type="EMBL" id="CP014586">
    <property type="protein sequence ID" value="ANZ76985.1"/>
    <property type="molecule type" value="Genomic_DNA"/>
</dbReference>
<dbReference type="Gene3D" id="3.30.300.110">
    <property type="entry name" value="Met-10+ protein-like domains"/>
    <property type="match status" value="1"/>
</dbReference>
<feature type="binding site" evidence="10">
    <location>
        <position position="368"/>
    </location>
    <ligand>
        <name>S-adenosyl-L-methionine</name>
        <dbReference type="ChEBI" id="CHEBI:59789"/>
    </ligand>
</feature>
<dbReference type="PANTHER" id="PTHR23245">
    <property type="entry name" value="TRNA METHYLTRANSFERASE"/>
    <property type="match status" value="1"/>
</dbReference>
<keyword evidence="13" id="KW-1185">Reference proteome</keyword>
<dbReference type="HAMAP" id="MF_03152">
    <property type="entry name" value="TRM5"/>
    <property type="match status" value="1"/>
</dbReference>
<keyword evidence="4 10" id="KW-0808">Transferase</keyword>
<dbReference type="Gene3D" id="3.40.50.150">
    <property type="entry name" value="Vaccinia Virus protein VP39"/>
    <property type="match status" value="1"/>
</dbReference>
<comment type="subunit">
    <text evidence="10">Monomer.</text>
</comment>
<proteinExistence type="inferred from homology"/>
<keyword evidence="5 10" id="KW-0949">S-adenosyl-L-methionine</keyword>
<evidence type="ECO:0000256" key="10">
    <source>
        <dbReference type="HAMAP-Rule" id="MF_03152"/>
    </source>
</evidence>
<dbReference type="InterPro" id="IPR056744">
    <property type="entry name" value="TRM5/TYW2-like_N"/>
</dbReference>
<dbReference type="GO" id="GO:0070901">
    <property type="term" value="P:mitochondrial tRNA methylation"/>
    <property type="evidence" value="ECO:0007669"/>
    <property type="project" value="TreeGrafter"/>
</dbReference>
<comment type="subcellular location">
    <subcellularLocation>
        <location evidence="10">Mitochondrion matrix</location>
    </subcellularLocation>
    <subcellularLocation>
        <location evidence="10">Nucleus</location>
    </subcellularLocation>
    <subcellularLocation>
        <location evidence="10">Cytoplasm</location>
    </subcellularLocation>
    <text evidence="10">Predominantly in the mitochondria and in the nucleus.</text>
</comment>
<dbReference type="GO" id="GO:0052906">
    <property type="term" value="F:tRNA (guanine(37)-N1)-methyltransferase activity"/>
    <property type="evidence" value="ECO:0007669"/>
    <property type="project" value="UniProtKB-UniRule"/>
</dbReference>
<protein>
    <recommendedName>
        <fullName evidence="10">tRNA (guanine(37)-N1)-methyltransferase</fullName>
        <ecNumber evidence="10">2.1.1.228</ecNumber>
    </recommendedName>
    <alternativeName>
        <fullName evidence="10">M1G-methyltransferase</fullName>
    </alternativeName>
    <alternativeName>
        <fullName evidence="10">tRNA [GM37] methyltransferase</fullName>
    </alternativeName>
    <alternativeName>
        <fullName evidence="10">tRNA methyltransferase 5</fullName>
    </alternativeName>
</protein>